<name>A0AAW0NQA0_9GOBI</name>
<feature type="region of interest" description="Disordered" evidence="1">
    <location>
        <begin position="1"/>
        <end position="79"/>
    </location>
</feature>
<organism evidence="3 4">
    <name type="scientific">Mugilogobius chulae</name>
    <name type="common">yellowstripe goby</name>
    <dbReference type="NCBI Taxonomy" id="88201"/>
    <lineage>
        <taxon>Eukaryota</taxon>
        <taxon>Metazoa</taxon>
        <taxon>Chordata</taxon>
        <taxon>Craniata</taxon>
        <taxon>Vertebrata</taxon>
        <taxon>Euteleostomi</taxon>
        <taxon>Actinopterygii</taxon>
        <taxon>Neopterygii</taxon>
        <taxon>Teleostei</taxon>
        <taxon>Neoteleostei</taxon>
        <taxon>Acanthomorphata</taxon>
        <taxon>Gobiaria</taxon>
        <taxon>Gobiiformes</taxon>
        <taxon>Gobioidei</taxon>
        <taxon>Gobiidae</taxon>
        <taxon>Gobionellinae</taxon>
        <taxon>Mugilogobius</taxon>
    </lineage>
</organism>
<evidence type="ECO:0000313" key="3">
    <source>
        <dbReference type="EMBL" id="KAK7905143.1"/>
    </source>
</evidence>
<reference evidence="4" key="1">
    <citation type="submission" date="2024-04" db="EMBL/GenBank/DDBJ databases">
        <title>Salinicola lusitanus LLJ914,a marine bacterium isolated from the Okinawa Trough.</title>
        <authorList>
            <person name="Li J."/>
        </authorList>
    </citation>
    <scope>NUCLEOTIDE SEQUENCE [LARGE SCALE GENOMIC DNA]</scope>
</reference>
<sequence length="212" mass="25758">MERDFQSLVESVKNVERSMNEQKKKHQRELQLKEEELNQKHNMVQETLREQPENNQELQEEVCRLQRESEEKSQREKELHQELRELQNTIKFKEKIEAKNQNEKEQMRKIWTRKKGEQKARHIFRTAETRTQGKELDIEEGFAVADEGSRDVVKDVERRIKEKTKQLQRELELKEEEKQQLERKNAELEKTIRGETSPNQTETENHQSQRRQ</sequence>
<feature type="compositionally biased region" description="Basic and acidic residues" evidence="1">
    <location>
        <begin position="13"/>
        <end position="39"/>
    </location>
</feature>
<accession>A0AAW0NQA0</accession>
<dbReference type="AlphaFoldDB" id="A0AAW0NQA0"/>
<feature type="domain" description="BMERB" evidence="2">
    <location>
        <begin position="152"/>
        <end position="212"/>
    </location>
</feature>
<dbReference type="PROSITE" id="PS51848">
    <property type="entry name" value="BMERB"/>
    <property type="match status" value="1"/>
</dbReference>
<dbReference type="InterPro" id="IPR022735">
    <property type="entry name" value="bMERB_dom"/>
</dbReference>
<keyword evidence="4" id="KW-1185">Reference proteome</keyword>
<protein>
    <recommendedName>
        <fullName evidence="2">BMERB domain-containing protein</fullName>
    </recommendedName>
</protein>
<feature type="compositionally biased region" description="Basic and acidic residues" evidence="1">
    <location>
        <begin position="203"/>
        <end position="212"/>
    </location>
</feature>
<dbReference type="Proteomes" id="UP001460270">
    <property type="component" value="Unassembled WGS sequence"/>
</dbReference>
<gene>
    <name evidence="3" type="ORF">WMY93_017750</name>
</gene>
<proteinExistence type="predicted"/>
<dbReference type="EMBL" id="JBBPFD010000012">
    <property type="protein sequence ID" value="KAK7905143.1"/>
    <property type="molecule type" value="Genomic_DNA"/>
</dbReference>
<feature type="region of interest" description="Disordered" evidence="1">
    <location>
        <begin position="97"/>
        <end position="119"/>
    </location>
</feature>
<comment type="caution">
    <text evidence="3">The sequence shown here is derived from an EMBL/GenBank/DDBJ whole genome shotgun (WGS) entry which is preliminary data.</text>
</comment>
<feature type="compositionally biased region" description="Basic and acidic residues" evidence="1">
    <location>
        <begin position="61"/>
        <end position="79"/>
    </location>
</feature>
<evidence type="ECO:0000313" key="4">
    <source>
        <dbReference type="Proteomes" id="UP001460270"/>
    </source>
</evidence>
<evidence type="ECO:0000259" key="2">
    <source>
        <dbReference type="PROSITE" id="PS51848"/>
    </source>
</evidence>
<evidence type="ECO:0000256" key="1">
    <source>
        <dbReference type="SAM" id="MobiDB-lite"/>
    </source>
</evidence>
<feature type="compositionally biased region" description="Basic and acidic residues" evidence="1">
    <location>
        <begin position="174"/>
        <end position="193"/>
    </location>
</feature>
<feature type="region of interest" description="Disordered" evidence="1">
    <location>
        <begin position="174"/>
        <end position="212"/>
    </location>
</feature>